<comment type="caution">
    <text evidence="2">The sequence shown here is derived from an EMBL/GenBank/DDBJ whole genome shotgun (WGS) entry which is preliminary data.</text>
</comment>
<evidence type="ECO:0000313" key="3">
    <source>
        <dbReference type="Proteomes" id="UP001302321"/>
    </source>
</evidence>
<reference evidence="2" key="1">
    <citation type="journal article" date="2023" name="Mol. Phylogenet. Evol.">
        <title>Genome-scale phylogeny and comparative genomics of the fungal order Sordariales.</title>
        <authorList>
            <person name="Hensen N."/>
            <person name="Bonometti L."/>
            <person name="Westerberg I."/>
            <person name="Brannstrom I.O."/>
            <person name="Guillou S."/>
            <person name="Cros-Aarteil S."/>
            <person name="Calhoun S."/>
            <person name="Haridas S."/>
            <person name="Kuo A."/>
            <person name="Mondo S."/>
            <person name="Pangilinan J."/>
            <person name="Riley R."/>
            <person name="LaButti K."/>
            <person name="Andreopoulos B."/>
            <person name="Lipzen A."/>
            <person name="Chen C."/>
            <person name="Yan M."/>
            <person name="Daum C."/>
            <person name="Ng V."/>
            <person name="Clum A."/>
            <person name="Steindorff A."/>
            <person name="Ohm R.A."/>
            <person name="Martin F."/>
            <person name="Silar P."/>
            <person name="Natvig D.O."/>
            <person name="Lalanne C."/>
            <person name="Gautier V."/>
            <person name="Ament-Velasquez S.L."/>
            <person name="Kruys A."/>
            <person name="Hutchinson M.I."/>
            <person name="Powell A.J."/>
            <person name="Barry K."/>
            <person name="Miller A.N."/>
            <person name="Grigoriev I.V."/>
            <person name="Debuchy R."/>
            <person name="Gladieux P."/>
            <person name="Hiltunen Thoren M."/>
            <person name="Johannesson H."/>
        </authorList>
    </citation>
    <scope>NUCLEOTIDE SEQUENCE</scope>
    <source>
        <strain evidence="2">CBS 892.96</strain>
    </source>
</reference>
<feature type="region of interest" description="Disordered" evidence="1">
    <location>
        <begin position="1"/>
        <end position="31"/>
    </location>
</feature>
<evidence type="ECO:0000313" key="2">
    <source>
        <dbReference type="EMBL" id="KAK4177875.1"/>
    </source>
</evidence>
<sequence length="201" mass="22753">MRRKLGLPKGSPEEHRHINFGSTFPGRQSPGQKRLLIGDRKPIAVVSKRRVQLNSIQSSGKPCSPCNDAVGKWWWRRQQPWCKKKWLASIGIQLKVRRYLSLITLHQTAPNISPPLSHSPCHIVPMLLHIRRSISQQPTQRRQAFSKKKGSRLIGKLHTLPGPGQKAVTSNWVLEIIFTGAHKLHSVVPREFATTTSQPRA</sequence>
<dbReference type="EMBL" id="MU866153">
    <property type="protein sequence ID" value="KAK4177875.1"/>
    <property type="molecule type" value="Genomic_DNA"/>
</dbReference>
<gene>
    <name evidence="2" type="ORF">QBC36DRAFT_326167</name>
</gene>
<name>A0AAN6WAA5_9PEZI</name>
<dbReference type="AlphaFoldDB" id="A0AAN6WAA5"/>
<keyword evidence="3" id="KW-1185">Reference proteome</keyword>
<proteinExistence type="predicted"/>
<reference evidence="2" key="2">
    <citation type="submission" date="2023-05" db="EMBL/GenBank/DDBJ databases">
        <authorList>
            <consortium name="Lawrence Berkeley National Laboratory"/>
            <person name="Steindorff A."/>
            <person name="Hensen N."/>
            <person name="Bonometti L."/>
            <person name="Westerberg I."/>
            <person name="Brannstrom I.O."/>
            <person name="Guillou S."/>
            <person name="Cros-Aarteil S."/>
            <person name="Calhoun S."/>
            <person name="Haridas S."/>
            <person name="Kuo A."/>
            <person name="Mondo S."/>
            <person name="Pangilinan J."/>
            <person name="Riley R."/>
            <person name="Labutti K."/>
            <person name="Andreopoulos B."/>
            <person name="Lipzen A."/>
            <person name="Chen C."/>
            <person name="Yanf M."/>
            <person name="Daum C."/>
            <person name="Ng V."/>
            <person name="Clum A."/>
            <person name="Ohm R."/>
            <person name="Martin F."/>
            <person name="Silar P."/>
            <person name="Natvig D."/>
            <person name="Lalanne C."/>
            <person name="Gautier V."/>
            <person name="Ament-Velasquez S.L."/>
            <person name="Kruys A."/>
            <person name="Hutchinson M.I."/>
            <person name="Powell A.J."/>
            <person name="Barry K."/>
            <person name="Miller A.N."/>
            <person name="Grigoriev I.V."/>
            <person name="Debuchy R."/>
            <person name="Gladieux P."/>
            <person name="Thoren M.H."/>
            <person name="Johannesson H."/>
        </authorList>
    </citation>
    <scope>NUCLEOTIDE SEQUENCE</scope>
    <source>
        <strain evidence="2">CBS 892.96</strain>
    </source>
</reference>
<evidence type="ECO:0000256" key="1">
    <source>
        <dbReference type="SAM" id="MobiDB-lite"/>
    </source>
</evidence>
<feature type="compositionally biased region" description="Polar residues" evidence="1">
    <location>
        <begin position="20"/>
        <end position="31"/>
    </location>
</feature>
<organism evidence="2 3">
    <name type="scientific">Triangularia setosa</name>
    <dbReference type="NCBI Taxonomy" id="2587417"/>
    <lineage>
        <taxon>Eukaryota</taxon>
        <taxon>Fungi</taxon>
        <taxon>Dikarya</taxon>
        <taxon>Ascomycota</taxon>
        <taxon>Pezizomycotina</taxon>
        <taxon>Sordariomycetes</taxon>
        <taxon>Sordariomycetidae</taxon>
        <taxon>Sordariales</taxon>
        <taxon>Podosporaceae</taxon>
        <taxon>Triangularia</taxon>
    </lineage>
</organism>
<dbReference type="Proteomes" id="UP001302321">
    <property type="component" value="Unassembled WGS sequence"/>
</dbReference>
<accession>A0AAN6WAA5</accession>
<protein>
    <submittedName>
        <fullName evidence="2">Uncharacterized protein</fullName>
    </submittedName>
</protein>